<dbReference type="Gene3D" id="3.40.309.10">
    <property type="entry name" value="Aldehyde Dehydrogenase, Chain A, domain 2"/>
    <property type="match status" value="1"/>
</dbReference>
<dbReference type="InterPro" id="IPR016163">
    <property type="entry name" value="Ald_DH_C"/>
</dbReference>
<feature type="domain" description="Aldehyde dehydrogenase" evidence="5">
    <location>
        <begin position="41"/>
        <end position="494"/>
    </location>
</feature>
<dbReference type="CDD" id="cd07093">
    <property type="entry name" value="ALDH_F8_HMSADH"/>
    <property type="match status" value="1"/>
</dbReference>
<dbReference type="InterPro" id="IPR016162">
    <property type="entry name" value="Ald_DH_N"/>
</dbReference>
<evidence type="ECO:0000313" key="7">
    <source>
        <dbReference type="Proteomes" id="UP000585272"/>
    </source>
</evidence>
<evidence type="ECO:0000313" key="6">
    <source>
        <dbReference type="EMBL" id="MBB4661872.1"/>
    </source>
</evidence>
<dbReference type="FunFam" id="3.40.605.10:FF:000007">
    <property type="entry name" value="NAD/NADP-dependent betaine aldehyde dehydrogenase"/>
    <property type="match status" value="1"/>
</dbReference>
<evidence type="ECO:0000256" key="1">
    <source>
        <dbReference type="ARBA" id="ARBA00009986"/>
    </source>
</evidence>
<proteinExistence type="inferred from homology"/>
<dbReference type="GO" id="GO:0018480">
    <property type="term" value="F:5-carboxymethyl-2-hydroxymuconic-semialdehyde dehydrogenase activity"/>
    <property type="evidence" value="ECO:0007669"/>
    <property type="project" value="UniProtKB-EC"/>
</dbReference>
<evidence type="ECO:0000256" key="3">
    <source>
        <dbReference type="ARBA" id="ARBA00023027"/>
    </source>
</evidence>
<gene>
    <name evidence="6" type="ORF">BDZ31_001445</name>
</gene>
<keyword evidence="7" id="KW-1185">Reference proteome</keyword>
<dbReference type="PROSITE" id="PS00070">
    <property type="entry name" value="ALDEHYDE_DEHYDR_CYS"/>
    <property type="match status" value="1"/>
</dbReference>
<dbReference type="InterPro" id="IPR016161">
    <property type="entry name" value="Ald_DH/histidinol_DH"/>
</dbReference>
<name>A0A840IB63_9ACTN</name>
<dbReference type="Gene3D" id="3.40.605.10">
    <property type="entry name" value="Aldehyde Dehydrogenase, Chain A, domain 1"/>
    <property type="match status" value="1"/>
</dbReference>
<dbReference type="InterPro" id="IPR015590">
    <property type="entry name" value="Aldehyde_DH_dom"/>
</dbReference>
<protein>
    <submittedName>
        <fullName evidence="6">Betaine-aldehyde dehydrogenase/5-carboxymethyl-2-hydroxymuconic-semialdehyde dehydrogenase</fullName>
        <ecNumber evidence="6">1.2.1.60</ecNumber>
        <ecNumber evidence="6">1.2.1.8</ecNumber>
    </submittedName>
</protein>
<evidence type="ECO:0000256" key="4">
    <source>
        <dbReference type="SAM" id="MobiDB-lite"/>
    </source>
</evidence>
<dbReference type="EC" id="1.2.1.8" evidence="6"/>
<feature type="compositionally biased region" description="Gly residues" evidence="4">
    <location>
        <begin position="12"/>
        <end position="21"/>
    </location>
</feature>
<dbReference type="EMBL" id="JACHNU010000001">
    <property type="protein sequence ID" value="MBB4661872.1"/>
    <property type="molecule type" value="Genomic_DNA"/>
</dbReference>
<accession>A0A840IB63</accession>
<dbReference type="Pfam" id="PF00171">
    <property type="entry name" value="Aldedh"/>
    <property type="match status" value="1"/>
</dbReference>
<reference evidence="6 7" key="1">
    <citation type="submission" date="2020-08" db="EMBL/GenBank/DDBJ databases">
        <title>Genomic Encyclopedia of Archaeal and Bacterial Type Strains, Phase II (KMG-II): from individual species to whole genera.</title>
        <authorList>
            <person name="Goeker M."/>
        </authorList>
    </citation>
    <scope>NUCLEOTIDE SEQUENCE [LARGE SCALE GENOMIC DNA]</scope>
    <source>
        <strain evidence="6 7">DSM 23288</strain>
    </source>
</reference>
<comment type="caution">
    <text evidence="6">The sequence shown here is derived from an EMBL/GenBank/DDBJ whole genome shotgun (WGS) entry which is preliminary data.</text>
</comment>
<evidence type="ECO:0000256" key="2">
    <source>
        <dbReference type="ARBA" id="ARBA00023002"/>
    </source>
</evidence>
<evidence type="ECO:0000259" key="5">
    <source>
        <dbReference type="Pfam" id="PF00171"/>
    </source>
</evidence>
<comment type="similarity">
    <text evidence="1">Belongs to the aldehyde dehydrogenase family.</text>
</comment>
<sequence length="503" mass="53149">MSAAAERQAGAGPAGGTGTGGTRAVVAGVEVPTDHFIGGEWVASAERFDDISPIDETVIARVSRAGEAEVDRAVRAAHDAFPAWAALGPAGRAAHLHRLADAIEANVGRLAAVECADMAMLLESLRLRVIARGAANYRSYADLAVSYEERDWRSKGTWNRVQRMPAGPAAVITPWNAPFMLSTWKTAPALAAGCTVVLKPAEWSPLACALLAELASEAGLPPGVFNVVQGIGEEAGAALVRHPLIRRVSFTGSPDAARHIGVSAARNLVPFTGELGGKGPLIVFDDADLDAAAKKAAGQYDDSGQVCLAGTRLLVQASIRDEFLKRFHAHADAHVLGDPRDPATTISPLIHPDHLARVEAFVARAREAGDTVVRGGRWVGDGLHYEPTLIEPKSNDSEIVQREVFGPVLTFQTFADEEEAVALANSTEYGLSGIVYTSSMGRADRIGRRIRAGIVWVNTFLVRDLTAPFGGVGISGIGREGGDYALDFYSDLKTLQILDGSVG</sequence>
<keyword evidence="2 6" id="KW-0560">Oxidoreductase</keyword>
<dbReference type="Proteomes" id="UP000585272">
    <property type="component" value="Unassembled WGS sequence"/>
</dbReference>
<organism evidence="6 7">
    <name type="scientific">Conexibacter arvalis</name>
    <dbReference type="NCBI Taxonomy" id="912552"/>
    <lineage>
        <taxon>Bacteria</taxon>
        <taxon>Bacillati</taxon>
        <taxon>Actinomycetota</taxon>
        <taxon>Thermoleophilia</taxon>
        <taxon>Solirubrobacterales</taxon>
        <taxon>Conexibacteraceae</taxon>
        <taxon>Conexibacter</taxon>
    </lineage>
</organism>
<dbReference type="AlphaFoldDB" id="A0A840IB63"/>
<dbReference type="PANTHER" id="PTHR43720:SF2">
    <property type="entry name" value="2-AMINOMUCONIC SEMIALDEHYDE DEHYDROGENASE"/>
    <property type="match status" value="1"/>
</dbReference>
<dbReference type="PANTHER" id="PTHR43720">
    <property type="entry name" value="2-AMINOMUCONIC SEMIALDEHYDE DEHYDROGENASE"/>
    <property type="match status" value="1"/>
</dbReference>
<dbReference type="EC" id="1.2.1.60" evidence="6"/>
<feature type="region of interest" description="Disordered" evidence="4">
    <location>
        <begin position="1"/>
        <end position="22"/>
    </location>
</feature>
<dbReference type="InterPro" id="IPR016160">
    <property type="entry name" value="Ald_DH_CS_CYS"/>
</dbReference>
<feature type="compositionally biased region" description="Low complexity" evidence="4">
    <location>
        <begin position="1"/>
        <end position="11"/>
    </location>
</feature>
<keyword evidence="3" id="KW-0520">NAD</keyword>
<dbReference type="SUPFAM" id="SSF53720">
    <property type="entry name" value="ALDH-like"/>
    <property type="match status" value="1"/>
</dbReference>
<dbReference type="GO" id="GO:0008802">
    <property type="term" value="F:betaine-aldehyde dehydrogenase (NAD+) activity"/>
    <property type="evidence" value="ECO:0007669"/>
    <property type="project" value="UniProtKB-EC"/>
</dbReference>